<dbReference type="GO" id="GO:0043546">
    <property type="term" value="F:molybdopterin cofactor binding"/>
    <property type="evidence" value="ECO:0007669"/>
    <property type="project" value="InterPro"/>
</dbReference>
<dbReference type="STRING" id="1993.SAMN04489713_1011143"/>
<evidence type="ECO:0000256" key="4">
    <source>
        <dbReference type="ARBA" id="ARBA00022723"/>
    </source>
</evidence>
<dbReference type="EMBL" id="FOVH01000001">
    <property type="protein sequence ID" value="SFN32074.1"/>
    <property type="molecule type" value="Genomic_DNA"/>
</dbReference>
<feature type="region of interest" description="Disordered" evidence="6">
    <location>
        <begin position="1"/>
        <end position="34"/>
    </location>
</feature>
<feature type="domain" description="Molybdopterin dinucleotide-binding" evidence="8">
    <location>
        <begin position="631"/>
        <end position="746"/>
    </location>
</feature>
<dbReference type="Gene3D" id="3.40.228.10">
    <property type="entry name" value="Dimethylsulfoxide Reductase, domain 2"/>
    <property type="match status" value="1"/>
</dbReference>
<evidence type="ECO:0000256" key="3">
    <source>
        <dbReference type="ARBA" id="ARBA00022505"/>
    </source>
</evidence>
<dbReference type="InterPro" id="IPR041460">
    <property type="entry name" value="Molybdopterin_N"/>
</dbReference>
<dbReference type="InterPro" id="IPR050612">
    <property type="entry name" value="Prok_Mopterin_Oxidored"/>
</dbReference>
<feature type="domain" description="Molybdopterin oxidoreductase" evidence="7">
    <location>
        <begin position="63"/>
        <end position="518"/>
    </location>
</feature>
<comment type="similarity">
    <text evidence="2">Belongs to the prokaryotic molybdopterin-containing oxidoreductase family.</text>
</comment>
<accession>A0A1I4Y1X9</accession>
<dbReference type="GO" id="GO:0030288">
    <property type="term" value="C:outer membrane-bounded periplasmic space"/>
    <property type="evidence" value="ECO:0007669"/>
    <property type="project" value="TreeGrafter"/>
</dbReference>
<dbReference type="Gene3D" id="3.40.50.740">
    <property type="match status" value="1"/>
</dbReference>
<dbReference type="SUPFAM" id="SSF50692">
    <property type="entry name" value="ADC-like"/>
    <property type="match status" value="1"/>
</dbReference>
<dbReference type="Pfam" id="PF18364">
    <property type="entry name" value="Molybdopterin_N"/>
    <property type="match status" value="1"/>
</dbReference>
<dbReference type="InterPro" id="IPR006657">
    <property type="entry name" value="MoPterin_dinucl-bd_dom"/>
</dbReference>
<feature type="domain" description="Molybdopterin oxidoreductase N-terminal" evidence="9">
    <location>
        <begin position="20"/>
        <end position="56"/>
    </location>
</feature>
<proteinExistence type="inferred from homology"/>
<evidence type="ECO:0000259" key="8">
    <source>
        <dbReference type="Pfam" id="PF01568"/>
    </source>
</evidence>
<keyword evidence="11" id="KW-1185">Reference proteome</keyword>
<dbReference type="GO" id="GO:0016491">
    <property type="term" value="F:oxidoreductase activity"/>
    <property type="evidence" value="ECO:0007669"/>
    <property type="project" value="UniProtKB-KW"/>
</dbReference>
<dbReference type="FunCoup" id="A0A1I4Y1X9">
    <property type="interactions" value="1"/>
</dbReference>
<dbReference type="SUPFAM" id="SSF53706">
    <property type="entry name" value="Formate dehydrogenase/DMSO reductase, domains 1-3"/>
    <property type="match status" value="1"/>
</dbReference>
<sequence length="787" mass="84395">MARPPAAAEGAGHMSTSRPTSSHWGPLRTRMGDGGLTVDPHELDPAPSSLLRNMAPANGHPARIRHPMVRRGWLENGAGPSRARGHDEFVRVEWPELTALLAAELERVIDLHGNAAIFGGSYGWGSAGRFHHPQSQVHRFLNTVGGYARSVNTYSTGASSVILPHVLGPDVDAIHGLTGWSVLAEHTTLIVAFGGLPAKNMQVAPGGITRHRGAAALRRIIDGGTTVVAVSPSRTDCPEGADVHWCPINPGTDVAMMLALAWVLVTGHLHDIEFLRTRCAGYDRLEAYLLGLEDGVPKTPEWAEGITGVAAADIHALALRMAANRTFVSVTWSLQRARYGEQPPWTAIALAAVLGQIGLPGGGFGHGYGSMGDVGLPQRRNPLPTLPQGRNPVDAFIPVARVADMLLNPGARFEYNGGVHRYPDARLVYWCGGNPFHHHQHIGRLRRALAMPDTVVVHEPFWTAMAGHADIVVPSATSFERSDIGASRNDPCLIAMHQACDPPGDARTDYETFSELAAAMGVGSAFTEDAPERDWLRRIYERWRGEVTGQGAAPPPFEEFWSAGHTELPDVPDDQIMLRDFARDPETFRLNTPSGRIELCSETIRSFGYDDCPGHPTWLPPDAGPSEQYPLTLLASQPAHRLHSQLDMGLASQETKVGGREPVLIHPEDAARREITPGCVVVITSAQGSCLAGAVLTPDIKKGCVQLSTGAWYAPLDPSDVDSPCGHGNVNTLTADRGTSRLAQGCTGQLVSVEVRLHKGPAPSVPAHAPPRGAEPSPSPRTFDSSP</sequence>
<dbReference type="eggNOG" id="COG0243">
    <property type="taxonomic scope" value="Bacteria"/>
</dbReference>
<evidence type="ECO:0000259" key="9">
    <source>
        <dbReference type="Pfam" id="PF18364"/>
    </source>
</evidence>
<dbReference type="Gene3D" id="3.90.55.10">
    <property type="entry name" value="Dimethylsulfoxide Reductase, domain 3"/>
    <property type="match status" value="1"/>
</dbReference>
<evidence type="ECO:0000256" key="6">
    <source>
        <dbReference type="SAM" id="MobiDB-lite"/>
    </source>
</evidence>
<comment type="cofactor">
    <cofactor evidence="1">
        <name>Mo-bis(molybdopterin guanine dinucleotide)</name>
        <dbReference type="ChEBI" id="CHEBI:60539"/>
    </cofactor>
</comment>
<keyword evidence="3" id="KW-0500">Molybdenum</keyword>
<feature type="compositionally biased region" description="Polar residues" evidence="6">
    <location>
        <begin position="14"/>
        <end position="23"/>
    </location>
</feature>
<dbReference type="GO" id="GO:0030151">
    <property type="term" value="F:molybdenum ion binding"/>
    <property type="evidence" value="ECO:0007669"/>
    <property type="project" value="TreeGrafter"/>
</dbReference>
<name>A0A1I4Y1X9_9ACTN</name>
<organism evidence="10 11">
    <name type="scientific">Actinomadura madurae</name>
    <dbReference type="NCBI Taxonomy" id="1993"/>
    <lineage>
        <taxon>Bacteria</taxon>
        <taxon>Bacillati</taxon>
        <taxon>Actinomycetota</taxon>
        <taxon>Actinomycetes</taxon>
        <taxon>Streptosporangiales</taxon>
        <taxon>Thermomonosporaceae</taxon>
        <taxon>Actinomadura</taxon>
    </lineage>
</organism>
<evidence type="ECO:0000256" key="2">
    <source>
        <dbReference type="ARBA" id="ARBA00010312"/>
    </source>
</evidence>
<dbReference type="PANTHER" id="PTHR43742">
    <property type="entry name" value="TRIMETHYLAMINE-N-OXIDE REDUCTASE"/>
    <property type="match status" value="1"/>
</dbReference>
<dbReference type="GO" id="GO:0009061">
    <property type="term" value="P:anaerobic respiration"/>
    <property type="evidence" value="ECO:0007669"/>
    <property type="project" value="TreeGrafter"/>
</dbReference>
<dbReference type="PANTHER" id="PTHR43742:SF10">
    <property type="entry name" value="TRIMETHYLAMINE-N-OXIDE REDUCTASE 2"/>
    <property type="match status" value="1"/>
</dbReference>
<dbReference type="InParanoid" id="A0A1I4Y1X9"/>
<evidence type="ECO:0000313" key="10">
    <source>
        <dbReference type="EMBL" id="SFN32074.1"/>
    </source>
</evidence>
<feature type="region of interest" description="Disordered" evidence="6">
    <location>
        <begin position="760"/>
        <end position="787"/>
    </location>
</feature>
<keyword evidence="4" id="KW-0479">Metal-binding</keyword>
<reference evidence="10 11" key="1">
    <citation type="submission" date="2016-10" db="EMBL/GenBank/DDBJ databases">
        <authorList>
            <person name="de Groot N.N."/>
        </authorList>
    </citation>
    <scope>NUCLEOTIDE SEQUENCE [LARGE SCALE GENOMIC DNA]</scope>
    <source>
        <strain evidence="10 11">DSM 43067</strain>
    </source>
</reference>
<dbReference type="Pfam" id="PF00384">
    <property type="entry name" value="Molybdopterin"/>
    <property type="match status" value="1"/>
</dbReference>
<protein>
    <submittedName>
        <fullName evidence="10">Biotin/methionine sulfoxide reductase</fullName>
    </submittedName>
</protein>
<evidence type="ECO:0000259" key="7">
    <source>
        <dbReference type="Pfam" id="PF00384"/>
    </source>
</evidence>
<dbReference type="InterPro" id="IPR009010">
    <property type="entry name" value="Asp_de-COase-like_dom_sf"/>
</dbReference>
<dbReference type="GO" id="GO:0009055">
    <property type="term" value="F:electron transfer activity"/>
    <property type="evidence" value="ECO:0007669"/>
    <property type="project" value="TreeGrafter"/>
</dbReference>
<dbReference type="Pfam" id="PF01568">
    <property type="entry name" value="Molydop_binding"/>
    <property type="match status" value="1"/>
</dbReference>
<dbReference type="InterPro" id="IPR006656">
    <property type="entry name" value="Mopterin_OxRdtase"/>
</dbReference>
<dbReference type="Proteomes" id="UP000183413">
    <property type="component" value="Unassembled WGS sequence"/>
</dbReference>
<gene>
    <name evidence="10" type="ORF">SAMN04489713_1011143</name>
</gene>
<keyword evidence="5" id="KW-0560">Oxidoreductase</keyword>
<evidence type="ECO:0000256" key="1">
    <source>
        <dbReference type="ARBA" id="ARBA00001942"/>
    </source>
</evidence>
<dbReference type="AlphaFoldDB" id="A0A1I4Y1X9"/>
<evidence type="ECO:0000256" key="5">
    <source>
        <dbReference type="ARBA" id="ARBA00023002"/>
    </source>
</evidence>
<evidence type="ECO:0000313" key="11">
    <source>
        <dbReference type="Proteomes" id="UP000183413"/>
    </source>
</evidence>
<dbReference type="Gene3D" id="2.40.40.20">
    <property type="match status" value="1"/>
</dbReference>